<dbReference type="AlphaFoldDB" id="A0A8K0DC69"/>
<feature type="zinc finger region" description="C3H1-type" evidence="9">
    <location>
        <begin position="728"/>
        <end position="761"/>
    </location>
</feature>
<feature type="zinc finger region" description="C3H1-type" evidence="9">
    <location>
        <begin position="646"/>
        <end position="671"/>
    </location>
</feature>
<comment type="subcellular location">
    <subcellularLocation>
        <location evidence="1">Nucleus</location>
    </subcellularLocation>
</comment>
<feature type="compositionally biased region" description="Basic and acidic residues" evidence="10">
    <location>
        <begin position="585"/>
        <end position="609"/>
    </location>
</feature>
<comment type="caution">
    <text evidence="12">The sequence shown here is derived from an EMBL/GenBank/DDBJ whole genome shotgun (WGS) entry which is preliminary data.</text>
</comment>
<evidence type="ECO:0000259" key="11">
    <source>
        <dbReference type="PROSITE" id="PS50103"/>
    </source>
</evidence>
<dbReference type="OrthoDB" id="5589010at2759"/>
<name>A0A8K0DC69_IGNLU</name>
<dbReference type="SMART" id="SM00356">
    <property type="entry name" value="ZnF_C3H1"/>
    <property type="match status" value="4"/>
</dbReference>
<evidence type="ECO:0000256" key="5">
    <source>
        <dbReference type="ARBA" id="ARBA00022737"/>
    </source>
</evidence>
<dbReference type="EMBL" id="VTPC01001551">
    <property type="protein sequence ID" value="KAF2901564.1"/>
    <property type="molecule type" value="Genomic_DNA"/>
</dbReference>
<feature type="compositionally biased region" description="Polar residues" evidence="10">
    <location>
        <begin position="260"/>
        <end position="274"/>
    </location>
</feature>
<gene>
    <name evidence="12" type="ORF">ILUMI_04621</name>
</gene>
<dbReference type="FunFam" id="4.10.1000.30:FF:000001">
    <property type="entry name" value="Zinc finger CCCH domain-containing protein 14"/>
    <property type="match status" value="1"/>
</dbReference>
<proteinExistence type="inferred from homology"/>
<evidence type="ECO:0000256" key="10">
    <source>
        <dbReference type="SAM" id="MobiDB-lite"/>
    </source>
</evidence>
<dbReference type="PANTHER" id="PTHR14738">
    <property type="entry name" value="ZINC FINGER CCCH DOMAIN-CONTAINING PROTEIN 14"/>
    <property type="match status" value="1"/>
</dbReference>
<feature type="domain" description="C3H1-type" evidence="11">
    <location>
        <begin position="672"/>
        <end position="692"/>
    </location>
</feature>
<evidence type="ECO:0000313" key="12">
    <source>
        <dbReference type="EMBL" id="KAF2901564.1"/>
    </source>
</evidence>
<accession>A0A8K0DC69</accession>
<dbReference type="Gene3D" id="1.20.1390.10">
    <property type="entry name" value="PWI domain"/>
    <property type="match status" value="1"/>
</dbReference>
<evidence type="ECO:0000256" key="1">
    <source>
        <dbReference type="ARBA" id="ARBA00004123"/>
    </source>
</evidence>
<feature type="zinc finger region" description="C3H1-type" evidence="9">
    <location>
        <begin position="672"/>
        <end position="692"/>
    </location>
</feature>
<evidence type="ECO:0000256" key="2">
    <source>
        <dbReference type="ARBA" id="ARBA00008423"/>
    </source>
</evidence>
<keyword evidence="5" id="KW-0677">Repeat</keyword>
<keyword evidence="8" id="KW-0539">Nucleus</keyword>
<evidence type="ECO:0000256" key="8">
    <source>
        <dbReference type="ARBA" id="ARBA00023242"/>
    </source>
</evidence>
<feature type="region of interest" description="Disordered" evidence="10">
    <location>
        <begin position="351"/>
        <end position="381"/>
    </location>
</feature>
<evidence type="ECO:0000256" key="9">
    <source>
        <dbReference type="PROSITE-ProRule" id="PRU00723"/>
    </source>
</evidence>
<dbReference type="GO" id="GO:0005634">
    <property type="term" value="C:nucleus"/>
    <property type="evidence" value="ECO:0007669"/>
    <property type="project" value="UniProtKB-SubCell"/>
</dbReference>
<feature type="domain" description="C3H1-type" evidence="11">
    <location>
        <begin position="646"/>
        <end position="671"/>
    </location>
</feature>
<feature type="domain" description="C3H1-type" evidence="11">
    <location>
        <begin position="728"/>
        <end position="761"/>
    </location>
</feature>
<keyword evidence="4 9" id="KW-0479">Metal-binding</keyword>
<keyword evidence="6 9" id="KW-0863">Zinc-finger</keyword>
<dbReference type="InterPro" id="IPR040366">
    <property type="entry name" value="Nab2/ZC3H14"/>
</dbReference>
<feature type="compositionally biased region" description="Basic and acidic residues" evidence="10">
    <location>
        <begin position="351"/>
        <end position="376"/>
    </location>
</feature>
<reference evidence="12" key="1">
    <citation type="submission" date="2019-08" db="EMBL/GenBank/DDBJ databases">
        <title>The genome of the North American firefly Photinus pyralis.</title>
        <authorList>
            <consortium name="Photinus pyralis genome working group"/>
            <person name="Fallon T.R."/>
            <person name="Sander Lower S.E."/>
            <person name="Weng J.-K."/>
        </authorList>
    </citation>
    <scope>NUCLEOTIDE SEQUENCE</scope>
    <source>
        <strain evidence="12">TRF0915ILg1</strain>
        <tissue evidence="12">Whole body</tissue>
    </source>
</reference>
<protein>
    <recommendedName>
        <fullName evidence="3">Zinc finger CCCH domain-containing protein 14</fullName>
    </recommendedName>
</protein>
<dbReference type="GO" id="GO:0008143">
    <property type="term" value="F:poly(A) binding"/>
    <property type="evidence" value="ECO:0007669"/>
    <property type="project" value="InterPro"/>
</dbReference>
<dbReference type="Gene3D" id="4.10.1000.30">
    <property type="match status" value="2"/>
</dbReference>
<dbReference type="PANTHER" id="PTHR14738:SF29">
    <property type="entry name" value="ZINC FINGER CCCH DOMAIN-CONTAINING PROTEIN 14"/>
    <property type="match status" value="1"/>
</dbReference>
<comment type="similarity">
    <text evidence="2">Belongs to the ZC3H14 family.</text>
</comment>
<evidence type="ECO:0000256" key="3">
    <source>
        <dbReference type="ARBA" id="ARBA00015071"/>
    </source>
</evidence>
<sequence length="774" mass="88474">MDNIGAEVGQKMRSAIKAKLMELGCYVDDELPDYIMVMVANKRTKSQMNDDLQLFLTNKTATFVDWLQIVLKKLKEITVTNPEIYKRVSKRKADEIPKPPVKIKKEKKEKSKSNKKTKKKESTAKPIIKDIPQIKSLTDDLPVEASKLSEMRKIVVMQENQNSNSTISNVETVNEDSFDIPPLSEVAMSNENELAEIEKKIKNVKSRLGLQVPSESEDEDFINIKAEPEDLFPNEQSANQKTKQKKTEERNSRKIKLVRSMSSVEEQPSAQETSPKQRNEHPRIIFANETVGKKQSALERLGKRPNQSALEAPIQKRTKISLSNTRKEEEEILGISKSNNNEQAAKTIALRVDRDDKHNKKDEIENRRSLVNKHGDAPAPRESALKRLGVMSKVAVPQREIVESEEEEVISKEVPSAVKVKPRVIPPSTNQANKNLLLKAVAEAQRSIAQTPVVGTNAKPDALFTKKYREKIAQTQQTSRKLSDKEKDKIKNILVQVDRKDKKELEFSSDDDNLEYVPKPIKKNSRTEEHLEYIPSSKDQTFNDYNNYMAEENVEVDTEYDHNLPRKSKGQTFIITLDGISRRQEKDKVVEAKESSDLEQKTKYTEENKKRKSPSPIIFDTVTSPVTAKAKQIPDKLPVVFAQSALKTKEKCKYWPLCRQGDKCEFVHPSTPCKAFPQCKFGDKCLYVHPNCKFETSCTRKDCPYTHSPRTYTTATTSTPQMCKYFPNCNNAHCMFYHPRPCKYGKYCKNQSECTFSHSFLSKSNFTWRSAVKL</sequence>
<dbReference type="Proteomes" id="UP000801492">
    <property type="component" value="Unassembled WGS sequence"/>
</dbReference>
<feature type="region of interest" description="Disordered" evidence="10">
    <location>
        <begin position="585"/>
        <end position="610"/>
    </location>
</feature>
<organism evidence="12 13">
    <name type="scientific">Ignelater luminosus</name>
    <name type="common">Cucubano</name>
    <name type="synonym">Pyrophorus luminosus</name>
    <dbReference type="NCBI Taxonomy" id="2038154"/>
    <lineage>
        <taxon>Eukaryota</taxon>
        <taxon>Metazoa</taxon>
        <taxon>Ecdysozoa</taxon>
        <taxon>Arthropoda</taxon>
        <taxon>Hexapoda</taxon>
        <taxon>Insecta</taxon>
        <taxon>Pterygota</taxon>
        <taxon>Neoptera</taxon>
        <taxon>Endopterygota</taxon>
        <taxon>Coleoptera</taxon>
        <taxon>Polyphaga</taxon>
        <taxon>Elateriformia</taxon>
        <taxon>Elateroidea</taxon>
        <taxon>Elateridae</taxon>
        <taxon>Agrypninae</taxon>
        <taxon>Pyrophorini</taxon>
        <taxon>Ignelater</taxon>
    </lineage>
</organism>
<keyword evidence="7 9" id="KW-0862">Zinc</keyword>
<dbReference type="Pfam" id="PF14608">
    <property type="entry name" value="zf-CCCH_2"/>
    <property type="match status" value="5"/>
</dbReference>
<evidence type="ECO:0000256" key="7">
    <source>
        <dbReference type="ARBA" id="ARBA00022833"/>
    </source>
</evidence>
<dbReference type="PROSITE" id="PS50103">
    <property type="entry name" value="ZF_C3H1"/>
    <property type="match status" value="3"/>
</dbReference>
<evidence type="ECO:0000256" key="6">
    <source>
        <dbReference type="ARBA" id="ARBA00022771"/>
    </source>
</evidence>
<dbReference type="GO" id="GO:0043488">
    <property type="term" value="P:regulation of mRNA stability"/>
    <property type="evidence" value="ECO:0007669"/>
    <property type="project" value="InterPro"/>
</dbReference>
<evidence type="ECO:0000313" key="13">
    <source>
        <dbReference type="Proteomes" id="UP000801492"/>
    </source>
</evidence>
<feature type="region of interest" description="Disordered" evidence="10">
    <location>
        <begin position="205"/>
        <end position="338"/>
    </location>
</feature>
<feature type="region of interest" description="Disordered" evidence="10">
    <location>
        <begin position="96"/>
        <end position="125"/>
    </location>
</feature>
<evidence type="ECO:0000256" key="4">
    <source>
        <dbReference type="ARBA" id="ARBA00022723"/>
    </source>
</evidence>
<keyword evidence="13" id="KW-1185">Reference proteome</keyword>
<dbReference type="GO" id="GO:0005737">
    <property type="term" value="C:cytoplasm"/>
    <property type="evidence" value="ECO:0007669"/>
    <property type="project" value="TreeGrafter"/>
</dbReference>
<dbReference type="InterPro" id="IPR000571">
    <property type="entry name" value="Znf_CCCH"/>
</dbReference>
<dbReference type="GO" id="GO:0008270">
    <property type="term" value="F:zinc ion binding"/>
    <property type="evidence" value="ECO:0007669"/>
    <property type="project" value="UniProtKB-KW"/>
</dbReference>